<reference evidence="8 9" key="1">
    <citation type="submission" date="2017-12" db="EMBL/GenBank/DDBJ databases">
        <title>Phylogenetic diversity of female urinary microbiome.</title>
        <authorList>
            <person name="Thomas-White K."/>
            <person name="Wolfe A.J."/>
        </authorList>
    </citation>
    <scope>NUCLEOTIDE SEQUENCE [LARGE SCALE GENOMIC DNA]</scope>
    <source>
        <strain evidence="8 9">UMB0321</strain>
    </source>
</reference>
<dbReference type="PANTHER" id="PTHR37422">
    <property type="entry name" value="TEICHURONIC ACID BIOSYNTHESIS PROTEIN TUAE"/>
    <property type="match status" value="1"/>
</dbReference>
<evidence type="ECO:0000256" key="2">
    <source>
        <dbReference type="ARBA" id="ARBA00022692"/>
    </source>
</evidence>
<name>A0A2I1X9M5_NEISI</name>
<evidence type="ECO:0000256" key="3">
    <source>
        <dbReference type="ARBA" id="ARBA00022989"/>
    </source>
</evidence>
<feature type="transmembrane region" description="Helical" evidence="5">
    <location>
        <begin position="134"/>
        <end position="153"/>
    </location>
</feature>
<protein>
    <submittedName>
        <fullName evidence="8">Polymerase</fullName>
    </submittedName>
</protein>
<dbReference type="GO" id="GO:0016020">
    <property type="term" value="C:membrane"/>
    <property type="evidence" value="ECO:0007669"/>
    <property type="project" value="UniProtKB-SubCell"/>
</dbReference>
<evidence type="ECO:0000259" key="7">
    <source>
        <dbReference type="Pfam" id="PF11846"/>
    </source>
</evidence>
<feature type="transmembrane region" description="Helical" evidence="5">
    <location>
        <begin position="21"/>
        <end position="39"/>
    </location>
</feature>
<feature type="transmembrane region" description="Helical" evidence="5">
    <location>
        <begin position="206"/>
        <end position="221"/>
    </location>
</feature>
<dbReference type="AlphaFoldDB" id="A0A2I1X9M5"/>
<comment type="subcellular location">
    <subcellularLocation>
        <location evidence="1">Membrane</location>
        <topology evidence="1">Multi-pass membrane protein</topology>
    </subcellularLocation>
</comment>
<feature type="transmembrane region" description="Helical" evidence="5">
    <location>
        <begin position="352"/>
        <end position="380"/>
    </location>
</feature>
<feature type="transmembrane region" description="Helical" evidence="5">
    <location>
        <begin position="227"/>
        <end position="243"/>
    </location>
</feature>
<feature type="transmembrane region" description="Helical" evidence="5">
    <location>
        <begin position="255"/>
        <end position="274"/>
    </location>
</feature>
<feature type="transmembrane region" description="Helical" evidence="5">
    <location>
        <begin position="410"/>
        <end position="429"/>
    </location>
</feature>
<feature type="transmembrane region" description="Helical" evidence="5">
    <location>
        <begin position="441"/>
        <end position="461"/>
    </location>
</feature>
<keyword evidence="4 5" id="KW-0472">Membrane</keyword>
<sequence length="614" mass="69013">MMFARTAYHLKNEWNVRLLPLWVCFIWVCAVPFLSIYRVGPLPSFYLEAGSLLGATILVLASAYKGLLNIRLPYVSVGLLLMAAYWAIQPRAMGLLYPGMSDLAAWTFVILALSAWACRGWISAYGQDRVVTVFAWSLFFGAAAQAVVAFMQFKGWSDISLFHGILAYGGGTVNGQLGQRNHLGHYLMWGVLAASYLWATRKMPDWLGFICVFLLTAVLGLVNSRTILGYIIAIVLILPFWYWRAGRESVRLIKIFFFAAVLAAVFQFGMGTLLDLLGNSRYETAIERAGHSDFEGSARQIEWRNAWTAFTRSPIFGHGWNSFGSLSFLLNAEKQYFANNILGVLFTHCHNLILQILAEMGLTGALLSAGTMLAGVWRLITRPANPANLFLLTAASVTMCHSMLEYPLWYIYFLTPFALMLSLSSARYEDVSDGIKQARRRNLAGGIAALAIIGGTLHLGWNYTDLTAYSRQPKTDDQSQVNAKISGLRRISETSPMLAYYADLSLTRRADPSDEKVQPWAQKAAFDALTYRPYSNAYQVGLYLYRQGKTKEGAQWMQDMYYYYPYTMPFYTGKIRSRKEFELLLPQILEDCRNFLKSPKHKTAKPCAAEIPAS</sequence>
<organism evidence="8 9">
    <name type="scientific">Neisseria sicca</name>
    <dbReference type="NCBI Taxonomy" id="490"/>
    <lineage>
        <taxon>Bacteria</taxon>
        <taxon>Pseudomonadati</taxon>
        <taxon>Pseudomonadota</taxon>
        <taxon>Betaproteobacteria</taxon>
        <taxon>Neisseriales</taxon>
        <taxon>Neisseriaceae</taxon>
        <taxon>Neisseria</taxon>
    </lineage>
</organism>
<evidence type="ECO:0000313" key="9">
    <source>
        <dbReference type="Proteomes" id="UP000234767"/>
    </source>
</evidence>
<dbReference type="InterPro" id="IPR007016">
    <property type="entry name" value="O-antigen_ligase-rel_domated"/>
</dbReference>
<proteinExistence type="predicted"/>
<feature type="transmembrane region" description="Helical" evidence="5">
    <location>
        <begin position="103"/>
        <end position="122"/>
    </location>
</feature>
<evidence type="ECO:0000256" key="4">
    <source>
        <dbReference type="ARBA" id="ARBA00023136"/>
    </source>
</evidence>
<dbReference type="PANTHER" id="PTHR37422:SF21">
    <property type="entry name" value="EXOQ-LIKE PROTEIN"/>
    <property type="match status" value="1"/>
</dbReference>
<dbReference type="InterPro" id="IPR051533">
    <property type="entry name" value="WaaL-like"/>
</dbReference>
<dbReference type="Pfam" id="PF04932">
    <property type="entry name" value="Wzy_C"/>
    <property type="match status" value="1"/>
</dbReference>
<evidence type="ECO:0000256" key="1">
    <source>
        <dbReference type="ARBA" id="ARBA00004141"/>
    </source>
</evidence>
<feature type="transmembrane region" description="Helical" evidence="5">
    <location>
        <begin position="183"/>
        <end position="199"/>
    </location>
</feature>
<feature type="transmembrane region" description="Helical" evidence="5">
    <location>
        <begin position="45"/>
        <end position="64"/>
    </location>
</feature>
<feature type="domain" description="Virulence factor membrane-bound polymerase C-terminal" evidence="7">
    <location>
        <begin position="391"/>
        <end position="565"/>
    </location>
</feature>
<comment type="caution">
    <text evidence="8">The sequence shown here is derived from an EMBL/GenBank/DDBJ whole genome shotgun (WGS) entry which is preliminary data.</text>
</comment>
<dbReference type="EMBL" id="PKJO01000019">
    <property type="protein sequence ID" value="PLA39334.1"/>
    <property type="molecule type" value="Genomic_DNA"/>
</dbReference>
<keyword evidence="2 5" id="KW-0812">Transmembrane</keyword>
<evidence type="ECO:0000313" key="8">
    <source>
        <dbReference type="EMBL" id="PLA39334.1"/>
    </source>
</evidence>
<dbReference type="Proteomes" id="UP000234767">
    <property type="component" value="Unassembled WGS sequence"/>
</dbReference>
<dbReference type="Pfam" id="PF11846">
    <property type="entry name" value="Wzy_C_2"/>
    <property type="match status" value="1"/>
</dbReference>
<evidence type="ECO:0000256" key="5">
    <source>
        <dbReference type="SAM" id="Phobius"/>
    </source>
</evidence>
<evidence type="ECO:0000259" key="6">
    <source>
        <dbReference type="Pfam" id="PF04932"/>
    </source>
</evidence>
<accession>A0A2I1X9M5</accession>
<keyword evidence="3 5" id="KW-1133">Transmembrane helix</keyword>
<gene>
    <name evidence="8" type="ORF">CYK00_11005</name>
</gene>
<feature type="transmembrane region" description="Helical" evidence="5">
    <location>
        <begin position="71"/>
        <end position="88"/>
    </location>
</feature>
<feature type="domain" description="O-antigen ligase-related" evidence="6">
    <location>
        <begin position="211"/>
        <end position="367"/>
    </location>
</feature>
<dbReference type="InterPro" id="IPR021797">
    <property type="entry name" value="Wzy_C_2"/>
</dbReference>